<comment type="caution">
    <text evidence="1">The sequence shown here is derived from an EMBL/GenBank/DDBJ whole genome shotgun (WGS) entry which is preliminary data.</text>
</comment>
<dbReference type="EMBL" id="RBIQ01000008">
    <property type="protein sequence ID" value="RKR13007.1"/>
    <property type="molecule type" value="Genomic_DNA"/>
</dbReference>
<name>A0A495EAV0_9FLAO</name>
<evidence type="ECO:0000313" key="2">
    <source>
        <dbReference type="Proteomes" id="UP000269412"/>
    </source>
</evidence>
<protein>
    <submittedName>
        <fullName evidence="1">Uncharacterized protein</fullName>
    </submittedName>
</protein>
<keyword evidence="2" id="KW-1185">Reference proteome</keyword>
<dbReference type="AlphaFoldDB" id="A0A495EAV0"/>
<accession>A0A495EAV0</accession>
<gene>
    <name evidence="1" type="ORF">CLV91_1721</name>
</gene>
<organism evidence="1 2">
    <name type="scientific">Maribacter vaceletii</name>
    <dbReference type="NCBI Taxonomy" id="1206816"/>
    <lineage>
        <taxon>Bacteria</taxon>
        <taxon>Pseudomonadati</taxon>
        <taxon>Bacteroidota</taxon>
        <taxon>Flavobacteriia</taxon>
        <taxon>Flavobacteriales</taxon>
        <taxon>Flavobacteriaceae</taxon>
        <taxon>Maribacter</taxon>
    </lineage>
</organism>
<reference evidence="1 2" key="1">
    <citation type="submission" date="2018-10" db="EMBL/GenBank/DDBJ databases">
        <title>Genomic Encyclopedia of Archaeal and Bacterial Type Strains, Phase II (KMG-II): from individual species to whole genera.</title>
        <authorList>
            <person name="Goeker M."/>
        </authorList>
    </citation>
    <scope>NUCLEOTIDE SEQUENCE [LARGE SCALE GENOMIC DNA]</scope>
    <source>
        <strain evidence="1 2">DSM 25230</strain>
    </source>
</reference>
<proteinExistence type="predicted"/>
<sequence length="35" mass="4088">MKIHKKNISPENNYEELISGATEFEVLIENPWGKK</sequence>
<evidence type="ECO:0000313" key="1">
    <source>
        <dbReference type="EMBL" id="RKR13007.1"/>
    </source>
</evidence>
<dbReference type="Proteomes" id="UP000269412">
    <property type="component" value="Unassembled WGS sequence"/>
</dbReference>